<gene>
    <name evidence="7" type="ORF">GX533_02935</name>
</gene>
<protein>
    <recommendedName>
        <fullName evidence="6">O-antigen ligase-related domain-containing protein</fullName>
    </recommendedName>
</protein>
<evidence type="ECO:0000256" key="5">
    <source>
        <dbReference type="SAM" id="Phobius"/>
    </source>
</evidence>
<evidence type="ECO:0000256" key="1">
    <source>
        <dbReference type="ARBA" id="ARBA00004141"/>
    </source>
</evidence>
<feature type="transmembrane region" description="Helical" evidence="5">
    <location>
        <begin position="442"/>
        <end position="459"/>
    </location>
</feature>
<dbReference type="PANTHER" id="PTHR37422:SF17">
    <property type="entry name" value="O-ANTIGEN LIGASE"/>
    <property type="match status" value="1"/>
</dbReference>
<proteinExistence type="predicted"/>
<keyword evidence="4 5" id="KW-0472">Membrane</keyword>
<evidence type="ECO:0000259" key="6">
    <source>
        <dbReference type="Pfam" id="PF04932"/>
    </source>
</evidence>
<dbReference type="GO" id="GO:0016020">
    <property type="term" value="C:membrane"/>
    <property type="evidence" value="ECO:0007669"/>
    <property type="project" value="UniProtKB-SubCell"/>
</dbReference>
<feature type="transmembrane region" description="Helical" evidence="5">
    <location>
        <begin position="179"/>
        <end position="202"/>
    </location>
</feature>
<comment type="subcellular location">
    <subcellularLocation>
        <location evidence="1">Membrane</location>
        <topology evidence="1">Multi-pass membrane protein</topology>
    </subcellularLocation>
</comment>
<evidence type="ECO:0000256" key="3">
    <source>
        <dbReference type="ARBA" id="ARBA00022989"/>
    </source>
</evidence>
<evidence type="ECO:0000256" key="4">
    <source>
        <dbReference type="ARBA" id="ARBA00023136"/>
    </source>
</evidence>
<feature type="transmembrane region" description="Helical" evidence="5">
    <location>
        <begin position="419"/>
        <end position="436"/>
    </location>
</feature>
<dbReference type="Proteomes" id="UP000576550">
    <property type="component" value="Unassembled WGS sequence"/>
</dbReference>
<organism evidence="7 8">
    <name type="scientific">Candidatus Dojkabacteria bacterium</name>
    <dbReference type="NCBI Taxonomy" id="2099670"/>
    <lineage>
        <taxon>Bacteria</taxon>
        <taxon>Candidatus Dojkabacteria</taxon>
    </lineage>
</organism>
<name>A0A832RA23_9BACT</name>
<feature type="transmembrane region" description="Helical" evidence="5">
    <location>
        <begin position="274"/>
        <end position="305"/>
    </location>
</feature>
<dbReference type="EMBL" id="DUTP01000005">
    <property type="protein sequence ID" value="HHX99602.1"/>
    <property type="molecule type" value="Genomic_DNA"/>
</dbReference>
<keyword evidence="3 5" id="KW-1133">Transmembrane helix</keyword>
<feature type="transmembrane region" description="Helical" evidence="5">
    <location>
        <begin position="149"/>
        <end position="167"/>
    </location>
</feature>
<dbReference type="PANTHER" id="PTHR37422">
    <property type="entry name" value="TEICHURONIC ACID BIOSYNTHESIS PROTEIN TUAE"/>
    <property type="match status" value="1"/>
</dbReference>
<feature type="transmembrane region" description="Helical" evidence="5">
    <location>
        <begin position="124"/>
        <end position="143"/>
    </location>
</feature>
<sequence length="468" mass="53408">MKLKKLSKKDVLTISLFLVVFLLTIPFAKESIGRFLVIETFVLLYLIIFLFYRSTFLSFVFLLFLVLPFNITYQIPIPVEQSMSNGLIVNYLIPTISVLDLVVGIFLTSVFLQEGLAFFKKVCGKYRLGLIIFFVFLLIQNVFLQNLLSILNSVRLFSYLLAFILILEKFPIKKKVISPTLFSVPILFSVLVQGIIGLKQFVRGVSLGWNFLGESQVSTTMLGSSFISLNSGSFLRAYGTFPHPNVLGGFFLLTFFASLFLFKISKGKKKFIPIITMILSVGFSFLTFSRTVIVLFLLVLFVLLIKKIFVKKKINSFLPTILFERFFQGFKEMDNSLVDRRNLIKSSYIVFKENFLLGTGLGNFVREMGINAPKTVKGMSLMQPVHNVFLLLLCEFGVFGFLSFLFLIFDILRKNIKRVTLFGVLICLVVISISLVDHYFISIPQGLIMFLTMFSLIVFESKARRLLK</sequence>
<evidence type="ECO:0000313" key="8">
    <source>
        <dbReference type="Proteomes" id="UP000576550"/>
    </source>
</evidence>
<dbReference type="InterPro" id="IPR007016">
    <property type="entry name" value="O-antigen_ligase-rel_domated"/>
</dbReference>
<feature type="domain" description="O-antigen ligase-related" evidence="6">
    <location>
        <begin position="270"/>
        <end position="405"/>
    </location>
</feature>
<reference evidence="7 8" key="1">
    <citation type="journal article" date="2020" name="Biotechnol. Biofuels">
        <title>New insights from the biogas microbiome by comprehensive genome-resolved metagenomics of nearly 1600 species originating from multiple anaerobic digesters.</title>
        <authorList>
            <person name="Campanaro S."/>
            <person name="Treu L."/>
            <person name="Rodriguez-R L.M."/>
            <person name="Kovalovszki A."/>
            <person name="Ziels R.M."/>
            <person name="Maus I."/>
            <person name="Zhu X."/>
            <person name="Kougias P.G."/>
            <person name="Basile A."/>
            <person name="Luo G."/>
            <person name="Schluter A."/>
            <person name="Konstantinidis K.T."/>
            <person name="Angelidaki I."/>
        </authorList>
    </citation>
    <scope>NUCLEOTIDE SEQUENCE [LARGE SCALE GENOMIC DNA]</scope>
    <source>
        <strain evidence="7">AS05jafATM_89</strain>
    </source>
</reference>
<comment type="caution">
    <text evidence="7">The sequence shown here is derived from an EMBL/GenBank/DDBJ whole genome shotgun (WGS) entry which is preliminary data.</text>
</comment>
<feature type="transmembrane region" description="Helical" evidence="5">
    <location>
        <begin position="34"/>
        <end position="52"/>
    </location>
</feature>
<feature type="transmembrane region" description="Helical" evidence="5">
    <location>
        <begin position="245"/>
        <end position="262"/>
    </location>
</feature>
<dbReference type="Pfam" id="PF04932">
    <property type="entry name" value="Wzy_C"/>
    <property type="match status" value="1"/>
</dbReference>
<feature type="transmembrane region" description="Helical" evidence="5">
    <location>
        <begin position="12"/>
        <end position="28"/>
    </location>
</feature>
<feature type="transmembrane region" description="Helical" evidence="5">
    <location>
        <begin position="59"/>
        <end position="79"/>
    </location>
</feature>
<keyword evidence="2 5" id="KW-0812">Transmembrane</keyword>
<feature type="transmembrane region" description="Helical" evidence="5">
    <location>
        <begin position="388"/>
        <end position="412"/>
    </location>
</feature>
<dbReference type="AlphaFoldDB" id="A0A832RA23"/>
<dbReference type="InterPro" id="IPR051533">
    <property type="entry name" value="WaaL-like"/>
</dbReference>
<evidence type="ECO:0000256" key="2">
    <source>
        <dbReference type="ARBA" id="ARBA00022692"/>
    </source>
</evidence>
<evidence type="ECO:0000313" key="7">
    <source>
        <dbReference type="EMBL" id="HHX99602.1"/>
    </source>
</evidence>
<feature type="transmembrane region" description="Helical" evidence="5">
    <location>
        <begin position="91"/>
        <end position="112"/>
    </location>
</feature>
<accession>A0A832RA23</accession>